<organism evidence="7 8">
    <name type="scientific">Massilia rubra</name>
    <dbReference type="NCBI Taxonomy" id="2607910"/>
    <lineage>
        <taxon>Bacteria</taxon>
        <taxon>Pseudomonadati</taxon>
        <taxon>Pseudomonadota</taxon>
        <taxon>Betaproteobacteria</taxon>
        <taxon>Burkholderiales</taxon>
        <taxon>Oxalobacteraceae</taxon>
        <taxon>Telluria group</taxon>
        <taxon>Massilia</taxon>
    </lineage>
</organism>
<gene>
    <name evidence="7" type="ORF">F0185_26560</name>
</gene>
<evidence type="ECO:0000256" key="2">
    <source>
        <dbReference type="ARBA" id="ARBA00005722"/>
    </source>
</evidence>
<accession>A0ABX0LT36</accession>
<dbReference type="RefSeq" id="WP_167229790.1">
    <property type="nucleotide sequence ID" value="NZ_VUYU01000025.1"/>
</dbReference>
<evidence type="ECO:0000313" key="7">
    <source>
        <dbReference type="EMBL" id="NHZ37134.1"/>
    </source>
</evidence>
<dbReference type="InterPro" id="IPR010583">
    <property type="entry name" value="MipA"/>
</dbReference>
<dbReference type="Proteomes" id="UP000785613">
    <property type="component" value="Unassembled WGS sequence"/>
</dbReference>
<dbReference type="PANTHER" id="PTHR38776">
    <property type="entry name" value="MLTA-INTERACTING PROTEIN-RELATED"/>
    <property type="match status" value="1"/>
</dbReference>
<name>A0ABX0LT36_9BURK</name>
<comment type="caution">
    <text evidence="7">The sequence shown here is derived from an EMBL/GenBank/DDBJ whole genome shotgun (WGS) entry which is preliminary data.</text>
</comment>
<evidence type="ECO:0000256" key="1">
    <source>
        <dbReference type="ARBA" id="ARBA00004442"/>
    </source>
</evidence>
<protein>
    <submittedName>
        <fullName evidence="7">MipA/OmpV family protein</fullName>
    </submittedName>
</protein>
<keyword evidence="4" id="KW-0472">Membrane</keyword>
<evidence type="ECO:0000256" key="4">
    <source>
        <dbReference type="ARBA" id="ARBA00023136"/>
    </source>
</evidence>
<dbReference type="PANTHER" id="PTHR38776:SF1">
    <property type="entry name" value="MLTA-INTERACTING PROTEIN-RELATED"/>
    <property type="match status" value="1"/>
</dbReference>
<feature type="chain" id="PRO_5046993426" evidence="6">
    <location>
        <begin position="29"/>
        <end position="261"/>
    </location>
</feature>
<comment type="similarity">
    <text evidence="2">Belongs to the MipA/OmpV family.</text>
</comment>
<feature type="signal peptide" evidence="6">
    <location>
        <begin position="1"/>
        <end position="28"/>
    </location>
</feature>
<comment type="subcellular location">
    <subcellularLocation>
        <location evidence="1">Cell outer membrane</location>
    </subcellularLocation>
</comment>
<evidence type="ECO:0000256" key="6">
    <source>
        <dbReference type="SAM" id="SignalP"/>
    </source>
</evidence>
<reference evidence="7 8" key="1">
    <citation type="submission" date="2019-09" db="EMBL/GenBank/DDBJ databases">
        <title>Taxonomy of Antarctic Massilia spp.: description of Massilia rubra sp. nov., Massilia aquatica sp. nov., Massilia mucilaginosa sp. nov., Massilia frigida sp. nov. isolated from streams, lakes and regoliths.</title>
        <authorList>
            <person name="Holochova P."/>
            <person name="Sedlacek I."/>
            <person name="Kralova S."/>
            <person name="Maslanova I."/>
            <person name="Busse H.-J."/>
            <person name="Stankova E."/>
            <person name="Vrbovska V."/>
            <person name="Kovarovic V."/>
            <person name="Bartak M."/>
            <person name="Svec P."/>
            <person name="Pantucek R."/>
        </authorList>
    </citation>
    <scope>NUCLEOTIDE SEQUENCE [LARGE SCALE GENOMIC DNA]</scope>
    <source>
        <strain evidence="7 8">CCM 8692</strain>
    </source>
</reference>
<proteinExistence type="inferred from homology"/>
<keyword evidence="5" id="KW-0998">Cell outer membrane</keyword>
<evidence type="ECO:0000313" key="8">
    <source>
        <dbReference type="Proteomes" id="UP000785613"/>
    </source>
</evidence>
<keyword evidence="8" id="KW-1185">Reference proteome</keyword>
<sequence>MTIPSPARYRASVAALTLLAAIGLPAAAQSPSTQMPEGTTDIDLSLIAAVVPVSEGRSGMKAIVLPSISAQWSNGIFAEPGELGMQLSEDPMLKFGPVLSYGTRSRRADDHEDKLRLGIEVGAFANYQWAHNIGLHSSVMYGGGDDRSGVRLNLGAGYGMRLSTHQSLNANLGMNLVNKGFMQSYFGISPEQAARSRRPVYQARAGIKNIDLTLRWNVDLSTKYALSTGVNVSRLMGSAADSPLTDSPHNVAAFTALTYHW</sequence>
<dbReference type="Pfam" id="PF06629">
    <property type="entry name" value="MipA"/>
    <property type="match status" value="1"/>
</dbReference>
<dbReference type="EMBL" id="VUYU01000025">
    <property type="protein sequence ID" value="NHZ37134.1"/>
    <property type="molecule type" value="Genomic_DNA"/>
</dbReference>
<evidence type="ECO:0000256" key="5">
    <source>
        <dbReference type="ARBA" id="ARBA00023237"/>
    </source>
</evidence>
<evidence type="ECO:0000256" key="3">
    <source>
        <dbReference type="ARBA" id="ARBA00022729"/>
    </source>
</evidence>
<keyword evidence="3 6" id="KW-0732">Signal</keyword>